<dbReference type="EC" id="2.3.2.31" evidence="3"/>
<dbReference type="Pfam" id="PF21235">
    <property type="entry name" value="UBA_ARI1"/>
    <property type="match status" value="1"/>
</dbReference>
<dbReference type="Pfam" id="PF01485">
    <property type="entry name" value="IBR"/>
    <property type="match status" value="1"/>
</dbReference>
<dbReference type="InterPro" id="IPR013083">
    <property type="entry name" value="Znf_RING/FYVE/PHD"/>
</dbReference>
<evidence type="ECO:0000256" key="3">
    <source>
        <dbReference type="ARBA" id="ARBA00012251"/>
    </source>
</evidence>
<organism evidence="11 12">
    <name type="scientific">Caenorhabditis tropicalis</name>
    <dbReference type="NCBI Taxonomy" id="1561998"/>
    <lineage>
        <taxon>Eukaryota</taxon>
        <taxon>Metazoa</taxon>
        <taxon>Ecdysozoa</taxon>
        <taxon>Nematoda</taxon>
        <taxon>Chromadorea</taxon>
        <taxon>Rhabditida</taxon>
        <taxon>Rhabditina</taxon>
        <taxon>Rhabditomorpha</taxon>
        <taxon>Rhabditoidea</taxon>
        <taxon>Rhabditidae</taxon>
        <taxon>Peloderinae</taxon>
        <taxon>Caenorhabditis</taxon>
    </lineage>
</organism>
<keyword evidence="7" id="KW-0863">Zinc-finger</keyword>
<keyword evidence="6" id="KW-0677">Repeat</keyword>
<keyword evidence="5" id="KW-0479">Metal-binding</keyword>
<evidence type="ECO:0000256" key="5">
    <source>
        <dbReference type="ARBA" id="ARBA00022723"/>
    </source>
</evidence>
<evidence type="ECO:0000313" key="12">
    <source>
        <dbReference type="WBParaSite" id="Csp11.Scaffold462.g1520.t2"/>
    </source>
</evidence>
<dbReference type="PANTHER" id="PTHR11685">
    <property type="entry name" value="RBR FAMILY RING FINGER AND IBR DOMAIN-CONTAINING"/>
    <property type="match status" value="1"/>
</dbReference>
<evidence type="ECO:0000256" key="6">
    <source>
        <dbReference type="ARBA" id="ARBA00022737"/>
    </source>
</evidence>
<dbReference type="GO" id="GO:0061630">
    <property type="term" value="F:ubiquitin protein ligase activity"/>
    <property type="evidence" value="ECO:0007669"/>
    <property type="project" value="UniProtKB-EC"/>
</dbReference>
<dbReference type="Gene3D" id="1.20.120.1750">
    <property type="match status" value="1"/>
</dbReference>
<dbReference type="GO" id="GO:0008270">
    <property type="term" value="F:zinc ion binding"/>
    <property type="evidence" value="ECO:0007669"/>
    <property type="project" value="UniProtKB-KW"/>
</dbReference>
<evidence type="ECO:0000259" key="10">
    <source>
        <dbReference type="PROSITE" id="PS51873"/>
    </source>
</evidence>
<dbReference type="Proteomes" id="UP000095282">
    <property type="component" value="Unplaced"/>
</dbReference>
<evidence type="ECO:0000256" key="7">
    <source>
        <dbReference type="ARBA" id="ARBA00022771"/>
    </source>
</evidence>
<sequence length="410" mass="47900">MAPETIASKGNTTLALNQNQIGEEIRKMVREVQNVIYIREGKCIILLQKFDWNLESLLEDYENAGHLREYFQSHGVCRQEILVIDNGECSICCDEVSVMGFECEHFACSQCWKQYLNINIDKPRIGCIDPECLYVVCADSLRELGGDVEVQSQVIRNDFVDRSPNIVWCPSKDCQLAVKSDSFDTVECRCGLLFCFRCRLDPHAPATCIQVRNWEKRDDFGVTADEKSFGWIIRNTKECPKCMSPIEKQGGCDHMRCRKCYYEFCWHCGGWWLLHDGGCRQIDVRESWLGNRSNKRSSQYFSNLYKVHLEKLESEKLLRDKYPQSQDVINVLIRSRKTLMYSIIYESNFYGTGSREFKAKQWELETAVDALFTVMRRKHTKNKTKEYSGRQKMWRRGTTHEGFFGLLQKR</sequence>
<dbReference type="GO" id="GO:0016567">
    <property type="term" value="P:protein ubiquitination"/>
    <property type="evidence" value="ECO:0007669"/>
    <property type="project" value="InterPro"/>
</dbReference>
<dbReference type="SUPFAM" id="SSF57850">
    <property type="entry name" value="RING/U-box"/>
    <property type="match status" value="3"/>
</dbReference>
<comment type="catalytic activity">
    <reaction evidence="1">
        <text>[E2 ubiquitin-conjugating enzyme]-S-ubiquitinyl-L-cysteine + [acceptor protein]-L-lysine = [E2 ubiquitin-conjugating enzyme]-L-cysteine + [acceptor protein]-N(6)-ubiquitinyl-L-lysine.</text>
        <dbReference type="EC" id="2.3.2.31"/>
    </reaction>
</comment>
<comment type="similarity">
    <text evidence="2">Belongs to the RBR family. Ariadne subfamily.</text>
</comment>
<keyword evidence="4" id="KW-0808">Transferase</keyword>
<evidence type="ECO:0000313" key="11">
    <source>
        <dbReference type="Proteomes" id="UP000095282"/>
    </source>
</evidence>
<protein>
    <recommendedName>
        <fullName evidence="3">RBR-type E3 ubiquitin transferase</fullName>
        <ecNumber evidence="3">2.3.2.31</ecNumber>
    </recommendedName>
</protein>
<dbReference type="WBParaSite" id="Csp11.Scaffold462.g1520.t2">
    <property type="protein sequence ID" value="Csp11.Scaffold462.g1520.t2"/>
    <property type="gene ID" value="Csp11.Scaffold462.g1520"/>
</dbReference>
<dbReference type="InterPro" id="IPR048962">
    <property type="entry name" value="ARIH1-like_UBL"/>
</dbReference>
<keyword evidence="9" id="KW-0862">Zinc</keyword>
<dbReference type="STRING" id="1561998.A0A1I7T1J1"/>
<dbReference type="eggNOG" id="KOG1815">
    <property type="taxonomic scope" value="Eukaryota"/>
</dbReference>
<dbReference type="Gene3D" id="3.30.40.10">
    <property type="entry name" value="Zinc/RING finger domain, C3HC4 (zinc finger)"/>
    <property type="match status" value="1"/>
</dbReference>
<name>A0A1I7T1J1_9PELO</name>
<evidence type="ECO:0000256" key="2">
    <source>
        <dbReference type="ARBA" id="ARBA00005884"/>
    </source>
</evidence>
<dbReference type="InterPro" id="IPR002867">
    <property type="entry name" value="IBR_dom"/>
</dbReference>
<dbReference type="SMART" id="SM00647">
    <property type="entry name" value="IBR"/>
    <property type="match status" value="2"/>
</dbReference>
<dbReference type="AlphaFoldDB" id="A0A1I7T1J1"/>
<reference evidence="12" key="1">
    <citation type="submission" date="2016-11" db="UniProtKB">
        <authorList>
            <consortium name="WormBaseParasite"/>
        </authorList>
    </citation>
    <scope>IDENTIFICATION</scope>
</reference>
<evidence type="ECO:0000256" key="1">
    <source>
        <dbReference type="ARBA" id="ARBA00001798"/>
    </source>
</evidence>
<dbReference type="Pfam" id="PF22191">
    <property type="entry name" value="IBR_1"/>
    <property type="match status" value="1"/>
</dbReference>
<proteinExistence type="inferred from homology"/>
<dbReference type="PROSITE" id="PS51873">
    <property type="entry name" value="TRIAD"/>
    <property type="match status" value="1"/>
</dbReference>
<evidence type="ECO:0000256" key="9">
    <source>
        <dbReference type="ARBA" id="ARBA00022833"/>
    </source>
</evidence>
<evidence type="ECO:0000256" key="4">
    <source>
        <dbReference type="ARBA" id="ARBA00022679"/>
    </source>
</evidence>
<accession>A0A1I7T1J1</accession>
<keyword evidence="11" id="KW-1185">Reference proteome</keyword>
<dbReference type="InterPro" id="IPR044066">
    <property type="entry name" value="TRIAD_supradom"/>
</dbReference>
<keyword evidence="8" id="KW-0833">Ubl conjugation pathway</keyword>
<dbReference type="InterPro" id="IPR031127">
    <property type="entry name" value="E3_UB_ligase_RBR"/>
</dbReference>
<evidence type="ECO:0000256" key="8">
    <source>
        <dbReference type="ARBA" id="ARBA00022786"/>
    </source>
</evidence>
<feature type="domain" description="RING-type" evidence="10">
    <location>
        <begin position="85"/>
        <end position="283"/>
    </location>
</feature>